<accession>A0AAV4RSK5</accession>
<comment type="caution">
    <text evidence="2">The sequence shown here is derived from an EMBL/GenBank/DDBJ whole genome shotgun (WGS) entry which is preliminary data.</text>
</comment>
<evidence type="ECO:0008006" key="4">
    <source>
        <dbReference type="Google" id="ProtNLM"/>
    </source>
</evidence>
<name>A0AAV4RSK5_CAEEX</name>
<keyword evidence="1" id="KW-0812">Transmembrane</keyword>
<evidence type="ECO:0000256" key="1">
    <source>
        <dbReference type="SAM" id="Phobius"/>
    </source>
</evidence>
<organism evidence="2 3">
    <name type="scientific">Caerostris extrusa</name>
    <name type="common">Bark spider</name>
    <name type="synonym">Caerostris bankana</name>
    <dbReference type="NCBI Taxonomy" id="172846"/>
    <lineage>
        <taxon>Eukaryota</taxon>
        <taxon>Metazoa</taxon>
        <taxon>Ecdysozoa</taxon>
        <taxon>Arthropoda</taxon>
        <taxon>Chelicerata</taxon>
        <taxon>Arachnida</taxon>
        <taxon>Araneae</taxon>
        <taxon>Araneomorphae</taxon>
        <taxon>Entelegynae</taxon>
        <taxon>Araneoidea</taxon>
        <taxon>Araneidae</taxon>
        <taxon>Caerostris</taxon>
    </lineage>
</organism>
<keyword evidence="3" id="KW-1185">Reference proteome</keyword>
<evidence type="ECO:0000313" key="2">
    <source>
        <dbReference type="EMBL" id="GIY22893.1"/>
    </source>
</evidence>
<proteinExistence type="predicted"/>
<feature type="transmembrane region" description="Helical" evidence="1">
    <location>
        <begin position="6"/>
        <end position="27"/>
    </location>
</feature>
<dbReference type="Proteomes" id="UP001054945">
    <property type="component" value="Unassembled WGS sequence"/>
</dbReference>
<keyword evidence="1" id="KW-1133">Transmembrane helix</keyword>
<evidence type="ECO:0000313" key="3">
    <source>
        <dbReference type="Proteomes" id="UP001054945"/>
    </source>
</evidence>
<gene>
    <name evidence="2" type="ORF">CEXT_647881</name>
</gene>
<reference evidence="2 3" key="1">
    <citation type="submission" date="2021-06" db="EMBL/GenBank/DDBJ databases">
        <title>Caerostris extrusa draft genome.</title>
        <authorList>
            <person name="Kono N."/>
            <person name="Arakawa K."/>
        </authorList>
    </citation>
    <scope>NUCLEOTIDE SEQUENCE [LARGE SCALE GENOMIC DNA]</scope>
</reference>
<dbReference type="AlphaFoldDB" id="A0AAV4RSK5"/>
<keyword evidence="1" id="KW-0472">Membrane</keyword>
<feature type="transmembrane region" description="Helical" evidence="1">
    <location>
        <begin position="39"/>
        <end position="59"/>
    </location>
</feature>
<sequence length="101" mass="11560">MLPGSPFLLIQFILFIITSALHHPYYLHTDFIHKLITSFNWFLLPNFTISTTTCCHLLYPSPSTPLSPAPLNEVFQELHPSSSSTQYPAAPSLFTLWNFYD</sequence>
<dbReference type="EMBL" id="BPLR01008212">
    <property type="protein sequence ID" value="GIY22893.1"/>
    <property type="molecule type" value="Genomic_DNA"/>
</dbReference>
<protein>
    <recommendedName>
        <fullName evidence="4">Secreted protein</fullName>
    </recommendedName>
</protein>